<proteinExistence type="inferred from homology"/>
<dbReference type="InterPro" id="IPR036554">
    <property type="entry name" value="GHMP_kinase_C_sf"/>
</dbReference>
<name>A0A2R6AY90_9ARCH</name>
<dbReference type="EC" id="2.4.2.54" evidence="5"/>
<dbReference type="Pfam" id="PF00288">
    <property type="entry name" value="GHMP_kinases_N"/>
    <property type="match status" value="1"/>
</dbReference>
<feature type="domain" description="GHMP kinase C-terminal" evidence="7">
    <location>
        <begin position="225"/>
        <end position="301"/>
    </location>
</feature>
<comment type="caution">
    <text evidence="8">The sequence shown here is derived from an EMBL/GenBank/DDBJ whole genome shotgun (WGS) entry which is preliminary data.</text>
</comment>
<feature type="domain" description="GHMP kinase N-terminal" evidence="6">
    <location>
        <begin position="64"/>
        <end position="129"/>
    </location>
</feature>
<accession>A0A2R6AY90</accession>
<evidence type="ECO:0000259" key="7">
    <source>
        <dbReference type="Pfam" id="PF08544"/>
    </source>
</evidence>
<reference evidence="8 9" key="1">
    <citation type="submission" date="2017-04" db="EMBL/GenBank/DDBJ databases">
        <title>Novel microbial lineages endemic to geothermal iron-oxide mats fill important gaps in the evolutionary history of Archaea.</title>
        <authorList>
            <person name="Jay Z.J."/>
            <person name="Beam J.P."/>
            <person name="Dlakic M."/>
            <person name="Rusch D.B."/>
            <person name="Kozubal M.A."/>
            <person name="Inskeep W.P."/>
        </authorList>
    </citation>
    <scope>NUCLEOTIDE SEQUENCE [LARGE SCALE GENOMIC DNA]</scope>
    <source>
        <strain evidence="8">OSP_D</strain>
    </source>
</reference>
<keyword evidence="3" id="KW-0547">Nucleotide-binding</keyword>
<dbReference type="InterPro" id="IPR004422">
    <property type="entry name" value="RFAP_synthase"/>
</dbReference>
<dbReference type="GO" id="GO:0043793">
    <property type="term" value="F:beta-ribofuranosylaminobenzene 5'-phosphate synthase activity"/>
    <property type="evidence" value="ECO:0007669"/>
    <property type="project" value="UniProtKB-EC"/>
</dbReference>
<sequence>MLALSDSVGVEAHARLHVCLIDLNGSIGRVDGSVGIILSQPVVRVVARKASRDVINEELLPFAKKFFQTVPRTLSVELELDECFERHVGLGSTTQLALSVARSLSELMGLGYSVRELARIMGRGGTSGIGVAGFEGGGSLIVDGGHRFGPNGKTGFTSSDYSEGFEAAKPIVKMCLPTDWRFVVVVPRGGKKVYGEVEKSVFERVSPLPAEEVGLVSRVVLLKLLPAAVEGNLEEFGEAINMLQQTGFKKRELESQSQSVLEAISEGLRLGAAGAGMSSFGPAVYFLVKGDREANRLAEGIDHVAYKKYICSPWGGGASLFKA</sequence>
<comment type="function">
    <text evidence="5">Catalyzes the condensation of 4-aminobenzoate (pABA) with 5-phospho-alpha-D-ribose 1-diphosphate (PRPP) to produce beta-ribofuranosylaminobenzene 5'-phosphate (beta-RFA-P).</text>
</comment>
<dbReference type="EMBL" id="NEXE01000028">
    <property type="protein sequence ID" value="PSN91337.1"/>
    <property type="molecule type" value="Genomic_DNA"/>
</dbReference>
<keyword evidence="1" id="KW-0028">Amino-acid biosynthesis</keyword>
<evidence type="ECO:0000256" key="2">
    <source>
        <dbReference type="ARBA" id="ARBA00022679"/>
    </source>
</evidence>
<evidence type="ECO:0000256" key="1">
    <source>
        <dbReference type="ARBA" id="ARBA00022605"/>
    </source>
</evidence>
<evidence type="ECO:0000313" key="8">
    <source>
        <dbReference type="EMBL" id="PSN91337.1"/>
    </source>
</evidence>
<dbReference type="UniPathway" id="UPA00065"/>
<dbReference type="NCBIfam" id="TIGR00144">
    <property type="entry name" value="beta_RFAP_syn"/>
    <property type="match status" value="1"/>
</dbReference>
<dbReference type="PIRSF" id="PIRSF004884">
    <property type="entry name" value="Sugar_kin_arch"/>
    <property type="match status" value="1"/>
</dbReference>
<evidence type="ECO:0000313" key="9">
    <source>
        <dbReference type="Proteomes" id="UP000240322"/>
    </source>
</evidence>
<dbReference type="AlphaFoldDB" id="A0A2R6AY90"/>
<organism evidence="8 9">
    <name type="scientific">Candidatus Marsarchaeota G2 archaeon OSP_D</name>
    <dbReference type="NCBI Taxonomy" id="1978157"/>
    <lineage>
        <taxon>Archaea</taxon>
        <taxon>Candidatus Marsarchaeota</taxon>
        <taxon>Candidatus Marsarchaeota group 2</taxon>
    </lineage>
</organism>
<dbReference type="Proteomes" id="UP000240322">
    <property type="component" value="Unassembled WGS sequence"/>
</dbReference>
<dbReference type="SUPFAM" id="SSF54211">
    <property type="entry name" value="Ribosomal protein S5 domain 2-like"/>
    <property type="match status" value="1"/>
</dbReference>
<dbReference type="InterPro" id="IPR020568">
    <property type="entry name" value="Ribosomal_Su5_D2-typ_SF"/>
</dbReference>
<dbReference type="GO" id="GO:0005524">
    <property type="term" value="F:ATP binding"/>
    <property type="evidence" value="ECO:0007669"/>
    <property type="project" value="UniProtKB-UniRule"/>
</dbReference>
<comment type="catalytic activity">
    <reaction evidence="5">
        <text>5-phospho-alpha-D-ribose 1-diphosphate + 4-hydroxybenzoate + H(+) = 4-(beta-D-ribofuranosyl)phenol 5'-phosphate + CO2 + diphosphate</text>
        <dbReference type="Rhea" id="RHEA:48556"/>
        <dbReference type="ChEBI" id="CHEBI:15378"/>
        <dbReference type="ChEBI" id="CHEBI:16526"/>
        <dbReference type="ChEBI" id="CHEBI:17879"/>
        <dbReference type="ChEBI" id="CHEBI:33019"/>
        <dbReference type="ChEBI" id="CHEBI:58017"/>
        <dbReference type="ChEBI" id="CHEBI:82767"/>
        <dbReference type="EC" id="2.4.2.54"/>
    </reaction>
</comment>
<dbReference type="GO" id="GO:0008652">
    <property type="term" value="P:amino acid biosynthetic process"/>
    <property type="evidence" value="ECO:0007669"/>
    <property type="project" value="UniProtKB-KW"/>
</dbReference>
<keyword evidence="4" id="KW-0067">ATP-binding</keyword>
<evidence type="ECO:0000256" key="4">
    <source>
        <dbReference type="ARBA" id="ARBA00022840"/>
    </source>
</evidence>
<dbReference type="PANTHER" id="PTHR20861">
    <property type="entry name" value="HOMOSERINE/4-DIPHOSPHOCYTIDYL-2-C-METHYL-D-ERYTHRITOL KINASE"/>
    <property type="match status" value="1"/>
</dbReference>
<comment type="subunit">
    <text evidence="5">Homodimer.</text>
</comment>
<protein>
    <recommendedName>
        <fullName evidence="5">Beta-ribofuranosylaminobenzene 5'-phosphate synthase</fullName>
        <shortName evidence="5">Beta-RFA-P synthase</shortName>
        <ecNumber evidence="5">2.4.2.54</ecNumber>
    </recommendedName>
</protein>
<keyword evidence="2 5" id="KW-0808">Transferase</keyword>
<comment type="pathway">
    <text evidence="5">Cofactor biosynthesis; 5,6,7,8-tetrahydromethanopterin biosynthesis.</text>
</comment>
<evidence type="ECO:0000256" key="5">
    <source>
        <dbReference type="PIRNR" id="PIRNR004884"/>
    </source>
</evidence>
<dbReference type="InterPro" id="IPR013750">
    <property type="entry name" value="GHMP_kinase_C_dom"/>
</dbReference>
<gene>
    <name evidence="8" type="ORF">B9Q03_04455</name>
</gene>
<evidence type="ECO:0000256" key="3">
    <source>
        <dbReference type="ARBA" id="ARBA00022741"/>
    </source>
</evidence>
<dbReference type="Pfam" id="PF08544">
    <property type="entry name" value="GHMP_kinases_C"/>
    <property type="match status" value="1"/>
</dbReference>
<dbReference type="PANTHER" id="PTHR20861:SF6">
    <property type="entry name" value="BETA-RIBOFURANOSYLPHENOL 5'-PHOSPHATE SYNTHASE"/>
    <property type="match status" value="1"/>
</dbReference>
<comment type="similarity">
    <text evidence="5">Belongs to the beta-RFA-P synthase family.</text>
</comment>
<dbReference type="InterPro" id="IPR006204">
    <property type="entry name" value="GHMP_kinase_N_dom"/>
</dbReference>
<keyword evidence="5" id="KW-0328">Glycosyltransferase</keyword>
<dbReference type="Gene3D" id="3.30.70.890">
    <property type="entry name" value="GHMP kinase, C-terminal domain"/>
    <property type="match status" value="1"/>
</dbReference>
<evidence type="ECO:0000259" key="6">
    <source>
        <dbReference type="Pfam" id="PF00288"/>
    </source>
</evidence>